<accession>A0A2G5SMJ1</accession>
<dbReference type="Proteomes" id="UP000230233">
    <property type="component" value="Chromosome X"/>
</dbReference>
<comment type="caution">
    <text evidence="1">The sequence shown here is derived from an EMBL/GenBank/DDBJ whole genome shotgun (WGS) entry which is preliminary data.</text>
</comment>
<dbReference type="EMBL" id="PDUG01000006">
    <property type="protein sequence ID" value="PIC16081.1"/>
    <property type="molecule type" value="Genomic_DNA"/>
</dbReference>
<keyword evidence="2" id="KW-1185">Reference proteome</keyword>
<organism evidence="1 2">
    <name type="scientific">Caenorhabditis nigoni</name>
    <dbReference type="NCBI Taxonomy" id="1611254"/>
    <lineage>
        <taxon>Eukaryota</taxon>
        <taxon>Metazoa</taxon>
        <taxon>Ecdysozoa</taxon>
        <taxon>Nematoda</taxon>
        <taxon>Chromadorea</taxon>
        <taxon>Rhabditida</taxon>
        <taxon>Rhabditina</taxon>
        <taxon>Rhabditomorpha</taxon>
        <taxon>Rhabditoidea</taxon>
        <taxon>Rhabditidae</taxon>
        <taxon>Peloderinae</taxon>
        <taxon>Caenorhabditis</taxon>
    </lineage>
</organism>
<dbReference type="Pfam" id="PF06542">
    <property type="entry name" value="PHA-1"/>
    <property type="match status" value="1"/>
</dbReference>
<evidence type="ECO:0000313" key="2">
    <source>
        <dbReference type="Proteomes" id="UP000230233"/>
    </source>
</evidence>
<name>A0A2G5SMJ1_9PELO</name>
<protein>
    <submittedName>
        <fullName evidence="1">Uncharacterized protein</fullName>
    </submittedName>
</protein>
<gene>
    <name evidence="1" type="primary">Cnig_chr_X.g22813</name>
    <name evidence="1" type="ORF">B9Z55_022813</name>
</gene>
<dbReference type="InterPro" id="IPR009497">
    <property type="entry name" value="Regulator_protein_PHA-1"/>
</dbReference>
<proteinExistence type="predicted"/>
<dbReference type="OrthoDB" id="10328584at2759"/>
<dbReference type="AlphaFoldDB" id="A0A2G5SMJ1"/>
<sequence>MDSDQPLLNQLSLFETNSNEENDTDIPVGPFFANVDLVRDKILEIDDSADFRKEFVCWIMMMKKVDVRAEYALFKLGSGFEKNVLKIYLDPGDQYHPYPTICVNATTIDMRKASLFLEFLHYYVAGNVTEIQIINTYRERLRISRLLHRKIIKTLIGSEKKHLRKVFGMDQLCGGCTLCFDMMDNLEEHSSLTWKMLSRGSNTLFNHILVPELLMFKVAQRCINETKDKESCMKLLSSVIRDNIVVKKLTIPCPRHDGTPVEVLTRMLKLWKVKSAVLEVRDFQDYCELDSKKPFLTRCRFGAVDEELLWTSAHLLESLTIKFSFGGNKIPQMRAMMWNDRNLYKLTTNIRKVISSTEHLAIVFTNKFNDPSDGSNVNIIPNFVITANMEEHSNFTMEFVLPVNVFFNAGAFLGRLNDPNTDAWMISLIASDQERELQLNENQENCKWEKMRFYNKKRNNWIIMHVFTEAKFSNRI</sequence>
<reference evidence="2" key="1">
    <citation type="submission" date="2017-10" db="EMBL/GenBank/DDBJ databases">
        <title>Rapid genome shrinkage in a self-fertile nematode reveals novel sperm competition proteins.</title>
        <authorList>
            <person name="Yin D."/>
            <person name="Schwarz E.M."/>
            <person name="Thomas C.G."/>
            <person name="Felde R.L."/>
            <person name="Korf I.F."/>
            <person name="Cutter A.D."/>
            <person name="Schartner C.M."/>
            <person name="Ralston E.J."/>
            <person name="Meyer B.J."/>
            <person name="Haag E.S."/>
        </authorList>
    </citation>
    <scope>NUCLEOTIDE SEQUENCE [LARGE SCALE GENOMIC DNA]</scope>
    <source>
        <strain evidence="2">JU1422</strain>
    </source>
</reference>
<evidence type="ECO:0000313" key="1">
    <source>
        <dbReference type="EMBL" id="PIC16081.1"/>
    </source>
</evidence>